<dbReference type="AlphaFoldDB" id="A0AAN9T382"/>
<comment type="caution">
    <text evidence="2">The sequence shown here is derived from an EMBL/GenBank/DDBJ whole genome shotgun (WGS) entry which is preliminary data.</text>
</comment>
<sequence length="92" mass="10232">MTRMIIGPNGVPAVDVSPILAKTYPEKMAFSLFSQEICEIMLAVVLRIVERAPCIVLPTRKCCNHHEKRSIQPTPEAKLASFEPPKATDRSL</sequence>
<evidence type="ECO:0000313" key="2">
    <source>
        <dbReference type="EMBL" id="KAK7571148.1"/>
    </source>
</evidence>
<proteinExistence type="predicted"/>
<dbReference type="Proteomes" id="UP001367676">
    <property type="component" value="Unassembled WGS sequence"/>
</dbReference>
<reference evidence="2 3" key="1">
    <citation type="submission" date="2024-03" db="EMBL/GenBank/DDBJ databases">
        <title>Adaptation during the transition from Ophiocordyceps entomopathogen to insect associate is accompanied by gene loss and intensified selection.</title>
        <authorList>
            <person name="Ward C.M."/>
            <person name="Onetto C.A."/>
            <person name="Borneman A.R."/>
        </authorList>
    </citation>
    <scope>NUCLEOTIDE SEQUENCE [LARGE SCALE GENOMIC DNA]</scope>
    <source>
        <strain evidence="2">AWRI1</strain>
        <tissue evidence="2">Single Adult Female</tissue>
    </source>
</reference>
<accession>A0AAN9T382</accession>
<evidence type="ECO:0000313" key="3">
    <source>
        <dbReference type="Proteomes" id="UP001367676"/>
    </source>
</evidence>
<organism evidence="2 3">
    <name type="scientific">Parthenolecanium corni</name>
    <dbReference type="NCBI Taxonomy" id="536013"/>
    <lineage>
        <taxon>Eukaryota</taxon>
        <taxon>Metazoa</taxon>
        <taxon>Ecdysozoa</taxon>
        <taxon>Arthropoda</taxon>
        <taxon>Hexapoda</taxon>
        <taxon>Insecta</taxon>
        <taxon>Pterygota</taxon>
        <taxon>Neoptera</taxon>
        <taxon>Paraneoptera</taxon>
        <taxon>Hemiptera</taxon>
        <taxon>Sternorrhyncha</taxon>
        <taxon>Coccoidea</taxon>
        <taxon>Coccidae</taxon>
        <taxon>Parthenolecanium</taxon>
    </lineage>
</organism>
<evidence type="ECO:0000256" key="1">
    <source>
        <dbReference type="SAM" id="MobiDB-lite"/>
    </source>
</evidence>
<keyword evidence="3" id="KW-1185">Reference proteome</keyword>
<protein>
    <submittedName>
        <fullName evidence="2">Uncharacterized protein</fullName>
    </submittedName>
</protein>
<feature type="region of interest" description="Disordered" evidence="1">
    <location>
        <begin position="67"/>
        <end position="92"/>
    </location>
</feature>
<gene>
    <name evidence="2" type="ORF">V9T40_014752</name>
</gene>
<name>A0AAN9T382_9HEMI</name>
<dbReference type="EMBL" id="JBBCAQ010000041">
    <property type="protein sequence ID" value="KAK7571148.1"/>
    <property type="molecule type" value="Genomic_DNA"/>
</dbReference>